<evidence type="ECO:0000256" key="8">
    <source>
        <dbReference type="ARBA" id="ARBA00029346"/>
    </source>
</evidence>
<dbReference type="EC" id="2.7.7.3" evidence="9"/>
<gene>
    <name evidence="9 11" type="primary">coaD</name>
    <name evidence="11" type="ORF">ORQ98_16515</name>
</gene>
<feature type="binding site" evidence="9">
    <location>
        <begin position="9"/>
        <end position="10"/>
    </location>
    <ligand>
        <name>ATP</name>
        <dbReference type="ChEBI" id="CHEBI:30616"/>
    </ligand>
</feature>
<comment type="pathway">
    <text evidence="9">Cofactor biosynthesis; coenzyme A biosynthesis; CoA from (R)-pantothenate: step 4/5.</text>
</comment>
<keyword evidence="5 9" id="KW-0067">ATP-binding</keyword>
<dbReference type="NCBIfam" id="TIGR00125">
    <property type="entry name" value="cyt_tran_rel"/>
    <property type="match status" value="1"/>
</dbReference>
<evidence type="ECO:0000256" key="1">
    <source>
        <dbReference type="ARBA" id="ARBA00022490"/>
    </source>
</evidence>
<feature type="binding site" evidence="9">
    <location>
        <position position="9"/>
    </location>
    <ligand>
        <name>substrate</name>
    </ligand>
</feature>
<keyword evidence="3 9" id="KW-0548">Nucleotidyltransferase</keyword>
<dbReference type="Gene3D" id="3.40.50.620">
    <property type="entry name" value="HUPs"/>
    <property type="match status" value="1"/>
</dbReference>
<evidence type="ECO:0000313" key="12">
    <source>
        <dbReference type="Proteomes" id="UP001528823"/>
    </source>
</evidence>
<dbReference type="PANTHER" id="PTHR21342">
    <property type="entry name" value="PHOSPHOPANTETHEINE ADENYLYLTRANSFERASE"/>
    <property type="match status" value="1"/>
</dbReference>
<dbReference type="RefSeq" id="WP_274689897.1">
    <property type="nucleotide sequence ID" value="NZ_JAPMOU010000022.1"/>
</dbReference>
<accession>A0ABT5UDK8</accession>
<evidence type="ECO:0000256" key="3">
    <source>
        <dbReference type="ARBA" id="ARBA00022695"/>
    </source>
</evidence>
<feature type="binding site" evidence="9">
    <location>
        <position position="17"/>
    </location>
    <ligand>
        <name>ATP</name>
        <dbReference type="ChEBI" id="CHEBI:30616"/>
    </ligand>
</feature>
<dbReference type="SUPFAM" id="SSF52374">
    <property type="entry name" value="Nucleotidylyl transferase"/>
    <property type="match status" value="1"/>
</dbReference>
<keyword evidence="7 9" id="KW-0173">Coenzyme A biosynthesis</keyword>
<dbReference type="Proteomes" id="UP001528823">
    <property type="component" value="Unassembled WGS sequence"/>
</dbReference>
<comment type="caution">
    <text evidence="11">The sequence shown here is derived from an EMBL/GenBank/DDBJ whole genome shotgun (WGS) entry which is preliminary data.</text>
</comment>
<dbReference type="Pfam" id="PF01467">
    <property type="entry name" value="CTP_transf_like"/>
    <property type="match status" value="1"/>
</dbReference>
<evidence type="ECO:0000256" key="4">
    <source>
        <dbReference type="ARBA" id="ARBA00022741"/>
    </source>
</evidence>
<evidence type="ECO:0000259" key="10">
    <source>
        <dbReference type="Pfam" id="PF01467"/>
    </source>
</evidence>
<protein>
    <recommendedName>
        <fullName evidence="9">Phosphopantetheine adenylyltransferase</fullName>
        <ecNumber evidence="9">2.7.7.3</ecNumber>
    </recommendedName>
    <alternativeName>
        <fullName evidence="9">Dephospho-CoA pyrophosphorylase</fullName>
    </alternativeName>
    <alternativeName>
        <fullName evidence="9">Pantetheine-phosphate adenylyltransferase</fullName>
        <shortName evidence="9">PPAT</shortName>
    </alternativeName>
</protein>
<proteinExistence type="inferred from homology"/>
<dbReference type="PANTHER" id="PTHR21342:SF1">
    <property type="entry name" value="PHOSPHOPANTETHEINE ADENYLYLTRANSFERASE"/>
    <property type="match status" value="1"/>
</dbReference>
<dbReference type="CDD" id="cd02163">
    <property type="entry name" value="PPAT"/>
    <property type="match status" value="1"/>
</dbReference>
<dbReference type="HAMAP" id="MF_00151">
    <property type="entry name" value="PPAT_bact"/>
    <property type="match status" value="1"/>
</dbReference>
<feature type="domain" description="Cytidyltransferase-like" evidence="10">
    <location>
        <begin position="5"/>
        <end position="133"/>
    </location>
</feature>
<feature type="binding site" evidence="9">
    <location>
        <position position="41"/>
    </location>
    <ligand>
        <name>substrate</name>
    </ligand>
</feature>
<comment type="catalytic activity">
    <reaction evidence="8 9">
        <text>(R)-4'-phosphopantetheine + ATP + H(+) = 3'-dephospho-CoA + diphosphate</text>
        <dbReference type="Rhea" id="RHEA:19801"/>
        <dbReference type="ChEBI" id="CHEBI:15378"/>
        <dbReference type="ChEBI" id="CHEBI:30616"/>
        <dbReference type="ChEBI" id="CHEBI:33019"/>
        <dbReference type="ChEBI" id="CHEBI:57328"/>
        <dbReference type="ChEBI" id="CHEBI:61723"/>
        <dbReference type="EC" id="2.7.7.3"/>
    </reaction>
</comment>
<evidence type="ECO:0000256" key="5">
    <source>
        <dbReference type="ARBA" id="ARBA00022840"/>
    </source>
</evidence>
<feature type="binding site" evidence="9">
    <location>
        <begin position="123"/>
        <end position="129"/>
    </location>
    <ligand>
        <name>ATP</name>
        <dbReference type="ChEBI" id="CHEBI:30616"/>
    </ligand>
</feature>
<feature type="binding site" evidence="9">
    <location>
        <begin position="88"/>
        <end position="90"/>
    </location>
    <ligand>
        <name>ATP</name>
        <dbReference type="ChEBI" id="CHEBI:30616"/>
    </ligand>
</feature>
<feature type="site" description="Transition state stabilizer" evidence="9">
    <location>
        <position position="17"/>
    </location>
</feature>
<dbReference type="InterPro" id="IPR001980">
    <property type="entry name" value="PPAT"/>
</dbReference>
<keyword evidence="2 9" id="KW-0808">Transferase</keyword>
<organism evidence="11 12">
    <name type="scientific">Spartinivicinus poritis</name>
    <dbReference type="NCBI Taxonomy" id="2994640"/>
    <lineage>
        <taxon>Bacteria</taxon>
        <taxon>Pseudomonadati</taxon>
        <taxon>Pseudomonadota</taxon>
        <taxon>Gammaproteobacteria</taxon>
        <taxon>Oceanospirillales</taxon>
        <taxon>Zooshikellaceae</taxon>
        <taxon>Spartinivicinus</taxon>
    </lineage>
</organism>
<comment type="subunit">
    <text evidence="9">Homohexamer.</text>
</comment>
<keyword evidence="6 9" id="KW-0460">Magnesium</keyword>
<dbReference type="PRINTS" id="PR01020">
    <property type="entry name" value="LPSBIOSNTHSS"/>
</dbReference>
<comment type="subcellular location">
    <subcellularLocation>
        <location evidence="9">Cytoplasm</location>
    </subcellularLocation>
</comment>
<feature type="binding site" evidence="9">
    <location>
        <position position="87"/>
    </location>
    <ligand>
        <name>substrate</name>
    </ligand>
</feature>
<comment type="cofactor">
    <cofactor evidence="9">
        <name>Mg(2+)</name>
        <dbReference type="ChEBI" id="CHEBI:18420"/>
    </cofactor>
</comment>
<feature type="binding site" evidence="9">
    <location>
        <position position="73"/>
    </location>
    <ligand>
        <name>substrate</name>
    </ligand>
</feature>
<comment type="similarity">
    <text evidence="9">Belongs to the bacterial CoaD family.</text>
</comment>
<sequence>MNTVVYPGTFDPITKGHTDLVERAAKLFDQVVIAVAESPKKKPIFSLERRVNLAKEATSQLKNVEVCGFNNLLADFVQERQANVILRGLRAVSDFEYEFQLANMNRILAPSVESLFLTPSEKYSYISSTLVREIAALGGDVSKFVHPCVEQALKDCFESHQ</sequence>
<dbReference type="GO" id="GO:0004595">
    <property type="term" value="F:pantetheine-phosphate adenylyltransferase activity"/>
    <property type="evidence" value="ECO:0007669"/>
    <property type="project" value="UniProtKB-EC"/>
</dbReference>
<feature type="binding site" evidence="9">
    <location>
        <position position="98"/>
    </location>
    <ligand>
        <name>ATP</name>
        <dbReference type="ChEBI" id="CHEBI:30616"/>
    </ligand>
</feature>
<keyword evidence="1 9" id="KW-0963">Cytoplasm</keyword>
<dbReference type="EMBL" id="JAPMOU010000022">
    <property type="protein sequence ID" value="MDE1463558.1"/>
    <property type="molecule type" value="Genomic_DNA"/>
</dbReference>
<evidence type="ECO:0000256" key="9">
    <source>
        <dbReference type="HAMAP-Rule" id="MF_00151"/>
    </source>
</evidence>
<evidence type="ECO:0000256" key="6">
    <source>
        <dbReference type="ARBA" id="ARBA00022842"/>
    </source>
</evidence>
<reference evidence="11 12" key="1">
    <citation type="submission" date="2022-11" db="EMBL/GenBank/DDBJ databases">
        <title>Spartinivicinus poritis sp. nov., isolated from scleractinian coral Porites lutea.</title>
        <authorList>
            <person name="Zhang G."/>
            <person name="Cai L."/>
            <person name="Wei Q."/>
        </authorList>
    </citation>
    <scope>NUCLEOTIDE SEQUENCE [LARGE SCALE GENOMIC DNA]</scope>
    <source>
        <strain evidence="11 12">A2-2</strain>
    </source>
</reference>
<evidence type="ECO:0000256" key="7">
    <source>
        <dbReference type="ARBA" id="ARBA00022993"/>
    </source>
</evidence>
<dbReference type="InterPro" id="IPR004821">
    <property type="entry name" value="Cyt_trans-like"/>
</dbReference>
<keyword evidence="4 9" id="KW-0547">Nucleotide-binding</keyword>
<evidence type="ECO:0000313" key="11">
    <source>
        <dbReference type="EMBL" id="MDE1463558.1"/>
    </source>
</evidence>
<comment type="function">
    <text evidence="9">Reversibly transfers an adenylyl group from ATP to 4'-phosphopantetheine, yielding dephospho-CoA (dPCoA) and pyrophosphate.</text>
</comment>
<dbReference type="InterPro" id="IPR014729">
    <property type="entry name" value="Rossmann-like_a/b/a_fold"/>
</dbReference>
<evidence type="ECO:0000256" key="2">
    <source>
        <dbReference type="ARBA" id="ARBA00022679"/>
    </source>
</evidence>
<keyword evidence="12" id="KW-1185">Reference proteome</keyword>
<name>A0ABT5UDK8_9GAMM</name>
<dbReference type="NCBIfam" id="TIGR01510">
    <property type="entry name" value="coaD_prev_kdtB"/>
    <property type="match status" value="1"/>
</dbReference>